<evidence type="ECO:0000256" key="1">
    <source>
        <dbReference type="SAM" id="Phobius"/>
    </source>
</evidence>
<sequence>MHALTYERRRLTGVRSTWLVPVVVLVASAVVAELTLRQAATAGSPAADPLRVLTAGLPLLPLPLAALGAGVVGALSAGHEFRHPAPLALLRPLRRRLALLLAKLATVGVFAGLLGVGTLAVDGIVLHFGNRAAAAPLETTALHGHLPGALGGYLALVVAGGWIGLLGAVLLRSAAAGMLVLITVPVLIEPLASALLSGEAPGGGGGGSALRWSRLFPVDRTHAWLYGALSGLHSGTAVSDAGLAVAVAAPVVLLLLAYLVLLPRRSAL</sequence>
<dbReference type="OrthoDB" id="3854094at2"/>
<reference evidence="2 3" key="1">
    <citation type="submission" date="2018-06" db="EMBL/GenBank/DDBJ databases">
        <title>Streptacidiphilus pinicola sp. nov., isolated from pine grove soil.</title>
        <authorList>
            <person name="Roh S.G."/>
            <person name="Park S."/>
            <person name="Kim M.-K."/>
            <person name="Yun B.-R."/>
            <person name="Park J."/>
            <person name="Kim M.J."/>
            <person name="Kim Y.S."/>
            <person name="Kim S.B."/>
        </authorList>
    </citation>
    <scope>NUCLEOTIDE SEQUENCE [LARGE SCALE GENOMIC DNA]</scope>
    <source>
        <strain evidence="2 3">MMS16-CNU450</strain>
    </source>
</reference>
<evidence type="ECO:0000313" key="2">
    <source>
        <dbReference type="EMBL" id="RAG82565.1"/>
    </source>
</evidence>
<gene>
    <name evidence="2" type="ORF">DN069_26710</name>
</gene>
<evidence type="ECO:0000313" key="3">
    <source>
        <dbReference type="Proteomes" id="UP000248889"/>
    </source>
</evidence>
<feature type="transmembrane region" description="Helical" evidence="1">
    <location>
        <begin position="178"/>
        <end position="196"/>
    </location>
</feature>
<feature type="transmembrane region" description="Helical" evidence="1">
    <location>
        <begin position="241"/>
        <end position="262"/>
    </location>
</feature>
<dbReference type="AlphaFoldDB" id="A0A2X0K009"/>
<comment type="caution">
    <text evidence="2">The sequence shown here is derived from an EMBL/GenBank/DDBJ whole genome shotgun (WGS) entry which is preliminary data.</text>
</comment>
<proteinExistence type="predicted"/>
<feature type="transmembrane region" description="Helical" evidence="1">
    <location>
        <begin position="97"/>
        <end position="121"/>
    </location>
</feature>
<feature type="transmembrane region" description="Helical" evidence="1">
    <location>
        <begin position="12"/>
        <end position="32"/>
    </location>
</feature>
<keyword evidence="1" id="KW-1133">Transmembrane helix</keyword>
<dbReference type="RefSeq" id="WP_111505108.1">
    <property type="nucleotide sequence ID" value="NZ_QKYN01000111.1"/>
</dbReference>
<protein>
    <submittedName>
        <fullName evidence="2">Uncharacterized protein</fullName>
    </submittedName>
</protein>
<keyword evidence="1" id="KW-0812">Transmembrane</keyword>
<dbReference type="Proteomes" id="UP000248889">
    <property type="component" value="Unassembled WGS sequence"/>
</dbReference>
<organism evidence="2 3">
    <name type="scientific">Streptacidiphilus pinicola</name>
    <dbReference type="NCBI Taxonomy" id="2219663"/>
    <lineage>
        <taxon>Bacteria</taxon>
        <taxon>Bacillati</taxon>
        <taxon>Actinomycetota</taxon>
        <taxon>Actinomycetes</taxon>
        <taxon>Kitasatosporales</taxon>
        <taxon>Streptomycetaceae</taxon>
        <taxon>Streptacidiphilus</taxon>
    </lineage>
</organism>
<feature type="transmembrane region" description="Helical" evidence="1">
    <location>
        <begin position="52"/>
        <end position="76"/>
    </location>
</feature>
<accession>A0A2X0K009</accession>
<keyword evidence="3" id="KW-1185">Reference proteome</keyword>
<feature type="transmembrane region" description="Helical" evidence="1">
    <location>
        <begin position="150"/>
        <end position="171"/>
    </location>
</feature>
<keyword evidence="1" id="KW-0472">Membrane</keyword>
<name>A0A2X0K009_9ACTN</name>
<dbReference type="EMBL" id="QKYN01000111">
    <property type="protein sequence ID" value="RAG82565.1"/>
    <property type="molecule type" value="Genomic_DNA"/>
</dbReference>